<dbReference type="AlphaFoldDB" id="A0ABD7IT27"/>
<evidence type="ECO:0000313" key="3">
    <source>
        <dbReference type="Proteomes" id="UP000276249"/>
    </source>
</evidence>
<sequence length="91" mass="9968">MINCFLNKLMLSFGLAAVLRPLGDSVLGVLQRPVLDVLTFSTTNAQNTLNIGGNFPTRAILFPQKKDKAAKNRAANQIVVYYPIHIDLIVA</sequence>
<proteinExistence type="predicted"/>
<accession>A0ABD7IT27</accession>
<feature type="chain" id="PRO_5044785369" description="Secreted protein" evidence="1">
    <location>
        <begin position="17"/>
        <end position="91"/>
    </location>
</feature>
<protein>
    <recommendedName>
        <fullName evidence="4">Secreted protein</fullName>
    </recommendedName>
</protein>
<evidence type="ECO:0000313" key="2">
    <source>
        <dbReference type="EMBL" id="RMW50565.1"/>
    </source>
</evidence>
<comment type="caution">
    <text evidence="2">The sequence shown here is derived from an EMBL/GenBank/DDBJ whole genome shotgun (WGS) entry which is preliminary data.</text>
</comment>
<dbReference type="Proteomes" id="UP000276249">
    <property type="component" value="Unassembled WGS sequence"/>
</dbReference>
<reference evidence="2 3" key="1">
    <citation type="submission" date="2018-10" db="EMBL/GenBank/DDBJ databases">
        <title>Genome sequences of five Lactobacillus pentosus strains isolated from brines of traditionally fermented spanish-style green table olives and differences between them.</title>
        <authorList>
            <person name="Jimenez Diaz R."/>
        </authorList>
    </citation>
    <scope>NUCLEOTIDE SEQUENCE [LARGE SCALE GENOMIC DNA]</scope>
    <source>
        <strain evidence="2 3">IG10</strain>
    </source>
</reference>
<organism evidence="2 3">
    <name type="scientific">Lactiplantibacillus pentosus</name>
    <name type="common">Lactobacillus pentosus</name>
    <dbReference type="NCBI Taxonomy" id="1589"/>
    <lineage>
        <taxon>Bacteria</taxon>
        <taxon>Bacillati</taxon>
        <taxon>Bacillota</taxon>
        <taxon>Bacilli</taxon>
        <taxon>Lactobacillales</taxon>
        <taxon>Lactobacillaceae</taxon>
        <taxon>Lactiplantibacillus</taxon>
    </lineage>
</organism>
<evidence type="ECO:0008006" key="4">
    <source>
        <dbReference type="Google" id="ProtNLM"/>
    </source>
</evidence>
<gene>
    <name evidence="2" type="ORF">D6U18_02945</name>
</gene>
<evidence type="ECO:0000256" key="1">
    <source>
        <dbReference type="SAM" id="SignalP"/>
    </source>
</evidence>
<name>A0ABD7IT27_LACPE</name>
<feature type="signal peptide" evidence="1">
    <location>
        <begin position="1"/>
        <end position="16"/>
    </location>
</feature>
<keyword evidence="1" id="KW-0732">Signal</keyword>
<dbReference type="EMBL" id="RDCJ01000038">
    <property type="protein sequence ID" value="RMW50565.1"/>
    <property type="molecule type" value="Genomic_DNA"/>
</dbReference>